<evidence type="ECO:0000313" key="1">
    <source>
        <dbReference type="EMBL" id="OGG27943.1"/>
    </source>
</evidence>
<sequence>METNVLNYRIILELDTRTGTKESGYAAYCPTLGLADGGDTIEEAITNMKKLIEFHLQCLIKEKQPLPVDSEEEIVVTTKVRIPKDQNFSFA</sequence>
<dbReference type="InterPro" id="IPR035069">
    <property type="entry name" value="TTHA1013/TTHA0281-like"/>
</dbReference>
<evidence type="ECO:0008006" key="3">
    <source>
        <dbReference type="Google" id="ProtNLM"/>
    </source>
</evidence>
<accession>A0A1F6ATX7</accession>
<protein>
    <recommendedName>
        <fullName evidence="3">HicB-like antitoxin of toxin-antitoxin system domain-containing protein</fullName>
    </recommendedName>
</protein>
<dbReference type="SUPFAM" id="SSF143100">
    <property type="entry name" value="TTHA1013/TTHA0281-like"/>
    <property type="match status" value="1"/>
</dbReference>
<name>A0A1F6ATX7_9BACT</name>
<reference evidence="1 2" key="1">
    <citation type="journal article" date="2016" name="Nat. Commun.">
        <title>Thousands of microbial genomes shed light on interconnected biogeochemical processes in an aquifer system.</title>
        <authorList>
            <person name="Anantharaman K."/>
            <person name="Brown C.T."/>
            <person name="Hug L.A."/>
            <person name="Sharon I."/>
            <person name="Castelle C.J."/>
            <person name="Probst A.J."/>
            <person name="Thomas B.C."/>
            <person name="Singh A."/>
            <person name="Wilkins M.J."/>
            <person name="Karaoz U."/>
            <person name="Brodie E.L."/>
            <person name="Williams K.H."/>
            <person name="Hubbard S.S."/>
            <person name="Banfield J.F."/>
        </authorList>
    </citation>
    <scope>NUCLEOTIDE SEQUENCE [LARGE SCALE GENOMIC DNA]</scope>
</reference>
<dbReference type="EMBL" id="MFJY01000031">
    <property type="protein sequence ID" value="OGG27943.1"/>
    <property type="molecule type" value="Genomic_DNA"/>
</dbReference>
<comment type="caution">
    <text evidence="1">The sequence shown here is derived from an EMBL/GenBank/DDBJ whole genome shotgun (WGS) entry which is preliminary data.</text>
</comment>
<proteinExistence type="predicted"/>
<gene>
    <name evidence="1" type="ORF">A3A64_02710</name>
</gene>
<dbReference type="Proteomes" id="UP000178305">
    <property type="component" value="Unassembled WGS sequence"/>
</dbReference>
<dbReference type="Gene3D" id="3.30.160.250">
    <property type="match status" value="1"/>
</dbReference>
<dbReference type="AlphaFoldDB" id="A0A1F6ATX7"/>
<organism evidence="1 2">
    <name type="scientific">Candidatus Gottesmanbacteria bacterium RIFCSPLOWO2_01_FULL_48_11</name>
    <dbReference type="NCBI Taxonomy" id="1798395"/>
    <lineage>
        <taxon>Bacteria</taxon>
        <taxon>Candidatus Gottesmaniibacteriota</taxon>
    </lineage>
</organism>
<evidence type="ECO:0000313" key="2">
    <source>
        <dbReference type="Proteomes" id="UP000178305"/>
    </source>
</evidence>